<dbReference type="PANTHER" id="PTHR35605:SF1">
    <property type="entry name" value="ECP2 EFFECTOR PROTEIN DOMAIN-CONTAINING PROTEIN-RELATED"/>
    <property type="match status" value="1"/>
</dbReference>
<feature type="chain" id="PRO_5018196159" description="Ecp2 effector protein domain-containing protein" evidence="1">
    <location>
        <begin position="20"/>
        <end position="196"/>
    </location>
</feature>
<dbReference type="AlphaFoldDB" id="A0A3M2SRV3"/>
<evidence type="ECO:0000313" key="2">
    <source>
        <dbReference type="EMBL" id="RMJ20290.1"/>
    </source>
</evidence>
<dbReference type="EMBL" id="NKUJ01000001">
    <property type="protein sequence ID" value="RMJ20290.1"/>
    <property type="molecule type" value="Genomic_DNA"/>
</dbReference>
<evidence type="ECO:0000313" key="3">
    <source>
        <dbReference type="Proteomes" id="UP000277212"/>
    </source>
</evidence>
<dbReference type="STRING" id="2010991.A0A3M2SRV3"/>
<keyword evidence="1" id="KW-0732">Signal</keyword>
<sequence length="196" mass="21089">MKASAFLSSFSAAMAFASAIPQASNTPKAVSAPIDGYEITPMKWTGQVDRRSENITLEGTLEEITVKAREINPDFGAPSSVEKRGFGKINCGWGGKGRAGVLAIKEGIDYLQGIDGYCGLDDGPYKCARVSCSWDSAIWLCNDNDTPLRVPCKDLGPFAAKIREDCMSSGWSEPMTQGQLFSDEGNWNVIVGKDSC</sequence>
<accession>A0A3M2SRV3</accession>
<name>A0A3M2SRV3_9HYPO</name>
<proteinExistence type="predicted"/>
<reference evidence="2 3" key="1">
    <citation type="submission" date="2017-06" db="EMBL/GenBank/DDBJ databases">
        <title>Comparative genomic analysis of Ambrosia Fusariam Clade fungi.</title>
        <authorList>
            <person name="Stajich J.E."/>
            <person name="Carrillo J."/>
            <person name="Kijimoto T."/>
            <person name="Eskalen A."/>
            <person name="O'Donnell K."/>
            <person name="Kasson M."/>
        </authorList>
    </citation>
    <scope>NUCLEOTIDE SEQUENCE [LARGE SCALE GENOMIC DNA]</scope>
    <source>
        <strain evidence="2">UCR3666</strain>
    </source>
</reference>
<dbReference type="OrthoDB" id="3552888at2759"/>
<comment type="caution">
    <text evidence="2">The sequence shown here is derived from an EMBL/GenBank/DDBJ whole genome shotgun (WGS) entry which is preliminary data.</text>
</comment>
<gene>
    <name evidence="2" type="ORF">CDV36_000089</name>
</gene>
<keyword evidence="3" id="KW-1185">Reference proteome</keyword>
<protein>
    <recommendedName>
        <fullName evidence="4">Ecp2 effector protein domain-containing protein</fullName>
    </recommendedName>
</protein>
<evidence type="ECO:0008006" key="4">
    <source>
        <dbReference type="Google" id="ProtNLM"/>
    </source>
</evidence>
<evidence type="ECO:0000256" key="1">
    <source>
        <dbReference type="SAM" id="SignalP"/>
    </source>
</evidence>
<organism evidence="2 3">
    <name type="scientific">Fusarium kuroshium</name>
    <dbReference type="NCBI Taxonomy" id="2010991"/>
    <lineage>
        <taxon>Eukaryota</taxon>
        <taxon>Fungi</taxon>
        <taxon>Dikarya</taxon>
        <taxon>Ascomycota</taxon>
        <taxon>Pezizomycotina</taxon>
        <taxon>Sordariomycetes</taxon>
        <taxon>Hypocreomycetidae</taxon>
        <taxon>Hypocreales</taxon>
        <taxon>Nectriaceae</taxon>
        <taxon>Fusarium</taxon>
        <taxon>Fusarium solani species complex</taxon>
    </lineage>
</organism>
<feature type="signal peptide" evidence="1">
    <location>
        <begin position="1"/>
        <end position="19"/>
    </location>
</feature>
<dbReference type="Proteomes" id="UP000277212">
    <property type="component" value="Unassembled WGS sequence"/>
</dbReference>
<dbReference type="PANTHER" id="PTHR35605">
    <property type="entry name" value="ECP2 EFFECTOR PROTEIN DOMAIN-CONTAINING PROTEIN-RELATED"/>
    <property type="match status" value="1"/>
</dbReference>